<dbReference type="Proteomes" id="UP001597542">
    <property type="component" value="Unassembled WGS sequence"/>
</dbReference>
<evidence type="ECO:0000259" key="1">
    <source>
        <dbReference type="Pfam" id="PF12728"/>
    </source>
</evidence>
<proteinExistence type="predicted"/>
<dbReference type="SUPFAM" id="SSF46955">
    <property type="entry name" value="Putative DNA-binding domain"/>
    <property type="match status" value="1"/>
</dbReference>
<comment type="caution">
    <text evidence="2">The sequence shown here is derived from an EMBL/GenBank/DDBJ whole genome shotgun (WGS) entry which is preliminary data.</text>
</comment>
<dbReference type="Pfam" id="PF12728">
    <property type="entry name" value="HTH_17"/>
    <property type="match status" value="1"/>
</dbReference>
<protein>
    <submittedName>
        <fullName evidence="2">Helix-turn-helix domain-containing protein</fullName>
    </submittedName>
</protein>
<dbReference type="InterPro" id="IPR036388">
    <property type="entry name" value="WH-like_DNA-bd_sf"/>
</dbReference>
<evidence type="ECO:0000313" key="2">
    <source>
        <dbReference type="EMBL" id="MFD2478801.1"/>
    </source>
</evidence>
<feature type="domain" description="Helix-turn-helix" evidence="1">
    <location>
        <begin position="17"/>
        <end position="63"/>
    </location>
</feature>
<dbReference type="InterPro" id="IPR041657">
    <property type="entry name" value="HTH_17"/>
</dbReference>
<reference evidence="3" key="1">
    <citation type="journal article" date="2019" name="Int. J. Syst. Evol. Microbiol.">
        <title>The Global Catalogue of Microorganisms (GCM) 10K type strain sequencing project: providing services to taxonomists for standard genome sequencing and annotation.</title>
        <authorList>
            <consortium name="The Broad Institute Genomics Platform"/>
            <consortium name="The Broad Institute Genome Sequencing Center for Infectious Disease"/>
            <person name="Wu L."/>
            <person name="Ma J."/>
        </authorList>
    </citation>
    <scope>NUCLEOTIDE SEQUENCE [LARGE SCALE GENOMIC DNA]</scope>
    <source>
        <strain evidence="3">CGMCC 4.7638</strain>
    </source>
</reference>
<keyword evidence="3" id="KW-1185">Reference proteome</keyword>
<organism evidence="2 3">
    <name type="scientific">Amycolatopsis albidoflavus</name>
    <dbReference type="NCBI Taxonomy" id="102226"/>
    <lineage>
        <taxon>Bacteria</taxon>
        <taxon>Bacillati</taxon>
        <taxon>Actinomycetota</taxon>
        <taxon>Actinomycetes</taxon>
        <taxon>Pseudonocardiales</taxon>
        <taxon>Pseudonocardiaceae</taxon>
        <taxon>Amycolatopsis</taxon>
    </lineage>
</organism>
<dbReference type="InterPro" id="IPR009061">
    <property type="entry name" value="DNA-bd_dom_put_sf"/>
</dbReference>
<accession>A0ABW5HPM9</accession>
<evidence type="ECO:0000313" key="3">
    <source>
        <dbReference type="Proteomes" id="UP001597542"/>
    </source>
</evidence>
<sequence length="71" mass="8172">MNNNPRVRLVSVEGLWSPEDLSAYLGIPEDTLKDWRHKNYGPPWRRMGKHVRYDPAAVRGWLDGPETMPAA</sequence>
<gene>
    <name evidence="2" type="ORF">ACFSUT_00840</name>
</gene>
<dbReference type="EMBL" id="JBHUKQ010000001">
    <property type="protein sequence ID" value="MFD2478801.1"/>
    <property type="molecule type" value="Genomic_DNA"/>
</dbReference>
<dbReference type="RefSeq" id="WP_134665912.1">
    <property type="nucleotide sequence ID" value="NZ_BAAAHV010000005.1"/>
</dbReference>
<dbReference type="Gene3D" id="1.10.10.10">
    <property type="entry name" value="Winged helix-like DNA-binding domain superfamily/Winged helix DNA-binding domain"/>
    <property type="match status" value="1"/>
</dbReference>
<name>A0ABW5HPM9_9PSEU</name>